<evidence type="ECO:0000313" key="2">
    <source>
        <dbReference type="Proteomes" id="UP000095464"/>
    </source>
</evidence>
<proteinExistence type="predicted"/>
<evidence type="ECO:0008006" key="3">
    <source>
        <dbReference type="Google" id="ProtNLM"/>
    </source>
</evidence>
<accession>A0AAP7IB91</accession>
<reference evidence="2" key="1">
    <citation type="submission" date="2015-11" db="EMBL/GenBank/DDBJ databases">
        <title>Genomic diversity of Staphylococcus saprophyticus strains from urinary tract infections, animal surfaces, and fermented foods.</title>
        <authorList>
            <person name="Wolfe B.E."/>
        </authorList>
    </citation>
    <scope>NUCLEOTIDE SEQUENCE [LARGE SCALE GENOMIC DNA]</scope>
    <source>
        <strain evidence="2">738_7</strain>
    </source>
</reference>
<organism evidence="1 2">
    <name type="scientific">Staphylococcus equorum</name>
    <dbReference type="NCBI Taxonomy" id="246432"/>
    <lineage>
        <taxon>Bacteria</taxon>
        <taxon>Bacillati</taxon>
        <taxon>Bacillota</taxon>
        <taxon>Bacilli</taxon>
        <taxon>Bacillales</taxon>
        <taxon>Staphylococcaceae</taxon>
        <taxon>Staphylococcus</taxon>
    </lineage>
</organism>
<dbReference type="AlphaFoldDB" id="A0AAP7IB91"/>
<dbReference type="Pfam" id="PF14175">
    <property type="entry name" value="YaaC"/>
    <property type="match status" value="1"/>
</dbReference>
<evidence type="ECO:0000313" key="1">
    <source>
        <dbReference type="EMBL" id="OEK53032.1"/>
    </source>
</evidence>
<dbReference type="RefSeq" id="WP_069854576.1">
    <property type="nucleotide sequence ID" value="NZ_JARGCI010000002.1"/>
</dbReference>
<dbReference type="Proteomes" id="UP000095464">
    <property type="component" value="Unassembled WGS sequence"/>
</dbReference>
<protein>
    <recommendedName>
        <fullName evidence="3">YaaC-like Protein</fullName>
    </recommendedName>
</protein>
<comment type="caution">
    <text evidence="1">The sequence shown here is derived from an EMBL/GenBank/DDBJ whole genome shotgun (WGS) entry which is preliminary data.</text>
</comment>
<sequence length="355" mass="41084">MGEILTYSNHPVSLKTTIKTPDMRGRTVLVENRWDYVRHFINSLPRGKRKNNEQILFYWNQAEEFYHSSMNLSTVSAPLPLYYSFLNAVKALLIYKNESITHEYHGISGNSIASGKCLLSNEQAKIQGKGICPEFSKYLGDKLTGINGNKYDIDNLLFNLVFLHRAYVTSHNIKKADELFLPLTDVRFERKPNKHLTLVSKIDPKYSDPKILSRFKCSKVDIWNKDGEFILTWKNGPTLKDKRAINSEDMKVFHTNLRRYYQEISAGSNSRWYFKNFEDDNVVDLNPLVIMLIVMHRLSELSRYNPGILSNYLASDQSWLLSEFISLSPFQFINGISAEITSQQLGIPRSPKLYF</sequence>
<gene>
    <name evidence="1" type="ORF">ASS94_10805</name>
</gene>
<dbReference type="InterPro" id="IPR026988">
    <property type="entry name" value="YaaC-like"/>
</dbReference>
<dbReference type="EMBL" id="LNPX01000046">
    <property type="protein sequence ID" value="OEK53032.1"/>
    <property type="molecule type" value="Genomic_DNA"/>
</dbReference>
<name>A0AAP7IB91_9STAP</name>